<dbReference type="InterPro" id="IPR058031">
    <property type="entry name" value="AAA_lid_NorR"/>
</dbReference>
<evidence type="ECO:0000256" key="2">
    <source>
        <dbReference type="ARBA" id="ARBA00022840"/>
    </source>
</evidence>
<comment type="caution">
    <text evidence="7">The sequence shown here is derived from an EMBL/GenBank/DDBJ whole genome shotgun (WGS) entry which is preliminary data.</text>
</comment>
<dbReference type="Gene3D" id="1.10.8.60">
    <property type="match status" value="1"/>
</dbReference>
<keyword evidence="3" id="KW-0805">Transcription regulation</keyword>
<dbReference type="PANTHER" id="PTHR32071:SF117">
    <property type="entry name" value="PTS-DEPENDENT DIHYDROXYACETONE KINASE OPERON REGULATORY PROTEIN-RELATED"/>
    <property type="match status" value="1"/>
</dbReference>
<dbReference type="SUPFAM" id="SSF46689">
    <property type="entry name" value="Homeodomain-like"/>
    <property type="match status" value="1"/>
</dbReference>
<dbReference type="Gene3D" id="3.40.50.300">
    <property type="entry name" value="P-loop containing nucleotide triphosphate hydrolases"/>
    <property type="match status" value="1"/>
</dbReference>
<dbReference type="InterPro" id="IPR002078">
    <property type="entry name" value="Sigma_54_int"/>
</dbReference>
<accession>A0ABP8QJ41</accession>
<evidence type="ECO:0000256" key="5">
    <source>
        <dbReference type="ARBA" id="ARBA00023163"/>
    </source>
</evidence>
<proteinExistence type="predicted"/>
<dbReference type="Gene3D" id="1.10.10.60">
    <property type="entry name" value="Homeodomain-like"/>
    <property type="match status" value="1"/>
</dbReference>
<dbReference type="CDD" id="cd00009">
    <property type="entry name" value="AAA"/>
    <property type="match status" value="1"/>
</dbReference>
<dbReference type="InterPro" id="IPR027417">
    <property type="entry name" value="P-loop_NTPase"/>
</dbReference>
<dbReference type="Pfam" id="PF25601">
    <property type="entry name" value="AAA_lid_14"/>
    <property type="match status" value="1"/>
</dbReference>
<sequence length="459" mass="50165">MKTSDYYHIWLVGPDSHYITRLCHRLSLNPDHVVRRFTTIALALAQRSSVTTIPNALILDSDGQEGLPRRLVRKLRERLPAAVFFVLADAHDAETEADMLAQGISQYVVKDLQSPERLWQALAAARQPVAVPPAPPVAPEAPADMLLGQHASMQQVRELIKKAARTSITVSVSGETGTGKELVAQAIHAQSGRAGQPFVALNMAAIPRELLESELFGHEKGAFTGATTRRIGRFEEANGGTLFLDEIADLELVLQAKLLRVLQERAVTRVGGTQPVLFDVRLIVATHRNLAAEVEAGRFREDLYYRLLGLPIELPPLRQRGQDILLLAEAFVRAFSQLNKLPVPAFSEEARKRLLSYAFPGNVRELKAVVELAAVLADGPQIAACDIPFRTAPALRATEATEAPSSTTPVFPSLREQTLAIMQASLTALNGDVVAAANRLRVGRSTLYRLIQSGHLQLP</sequence>
<reference evidence="8" key="1">
    <citation type="journal article" date="2019" name="Int. J. Syst. Evol. Microbiol.">
        <title>The Global Catalogue of Microorganisms (GCM) 10K type strain sequencing project: providing services to taxonomists for standard genome sequencing and annotation.</title>
        <authorList>
            <consortium name="The Broad Institute Genomics Platform"/>
            <consortium name="The Broad Institute Genome Sequencing Center for Infectious Disease"/>
            <person name="Wu L."/>
            <person name="Ma J."/>
        </authorList>
    </citation>
    <scope>NUCLEOTIDE SEQUENCE [LARGE SCALE GENOMIC DNA]</scope>
    <source>
        <strain evidence="8">JCM 17841</strain>
    </source>
</reference>
<dbReference type="SUPFAM" id="SSF52540">
    <property type="entry name" value="P-loop containing nucleoside triphosphate hydrolases"/>
    <property type="match status" value="1"/>
</dbReference>
<dbReference type="PANTHER" id="PTHR32071">
    <property type="entry name" value="TRANSCRIPTIONAL REGULATORY PROTEIN"/>
    <property type="match status" value="1"/>
</dbReference>
<evidence type="ECO:0000256" key="1">
    <source>
        <dbReference type="ARBA" id="ARBA00022741"/>
    </source>
</evidence>
<evidence type="ECO:0000313" key="8">
    <source>
        <dbReference type="Proteomes" id="UP001501243"/>
    </source>
</evidence>
<dbReference type="SUPFAM" id="SSF52172">
    <property type="entry name" value="CheY-like"/>
    <property type="match status" value="1"/>
</dbReference>
<dbReference type="Pfam" id="PF00158">
    <property type="entry name" value="Sigma54_activat"/>
    <property type="match status" value="1"/>
</dbReference>
<dbReference type="EMBL" id="BAABGQ010000006">
    <property type="protein sequence ID" value="GAA4502588.1"/>
    <property type="molecule type" value="Genomic_DNA"/>
</dbReference>
<dbReference type="InterPro" id="IPR009057">
    <property type="entry name" value="Homeodomain-like_sf"/>
</dbReference>
<protein>
    <submittedName>
        <fullName evidence="7">Sigma-54-dependent response regulator transcription factor ZraR</fullName>
    </submittedName>
</protein>
<dbReference type="PROSITE" id="PS50045">
    <property type="entry name" value="SIGMA54_INTERACT_4"/>
    <property type="match status" value="1"/>
</dbReference>
<keyword evidence="2" id="KW-0067">ATP-binding</keyword>
<keyword evidence="1" id="KW-0547">Nucleotide-binding</keyword>
<dbReference type="InterPro" id="IPR025944">
    <property type="entry name" value="Sigma_54_int_dom_CS"/>
</dbReference>
<keyword evidence="4" id="KW-0238">DNA-binding</keyword>
<name>A0ABP8QJ41_9BACT</name>
<keyword evidence="8" id="KW-1185">Reference proteome</keyword>
<dbReference type="PROSITE" id="PS00688">
    <property type="entry name" value="SIGMA54_INTERACT_3"/>
    <property type="match status" value="1"/>
</dbReference>
<organism evidence="7 8">
    <name type="scientific">Hymenobacter ginsengisoli</name>
    <dbReference type="NCBI Taxonomy" id="1051626"/>
    <lineage>
        <taxon>Bacteria</taxon>
        <taxon>Pseudomonadati</taxon>
        <taxon>Bacteroidota</taxon>
        <taxon>Cytophagia</taxon>
        <taxon>Cytophagales</taxon>
        <taxon>Hymenobacteraceae</taxon>
        <taxon>Hymenobacter</taxon>
    </lineage>
</organism>
<evidence type="ECO:0000313" key="7">
    <source>
        <dbReference type="EMBL" id="GAA4502588.1"/>
    </source>
</evidence>
<evidence type="ECO:0000259" key="6">
    <source>
        <dbReference type="PROSITE" id="PS50045"/>
    </source>
</evidence>
<dbReference type="RefSeq" id="WP_208129991.1">
    <property type="nucleotide sequence ID" value="NZ_BAABGQ010000006.1"/>
</dbReference>
<dbReference type="InterPro" id="IPR011006">
    <property type="entry name" value="CheY-like_superfamily"/>
</dbReference>
<dbReference type="SMART" id="SM00382">
    <property type="entry name" value="AAA"/>
    <property type="match status" value="1"/>
</dbReference>
<evidence type="ECO:0000256" key="3">
    <source>
        <dbReference type="ARBA" id="ARBA00023015"/>
    </source>
</evidence>
<evidence type="ECO:0000256" key="4">
    <source>
        <dbReference type="ARBA" id="ARBA00023125"/>
    </source>
</evidence>
<feature type="domain" description="Sigma-54 factor interaction" evidence="6">
    <location>
        <begin position="146"/>
        <end position="375"/>
    </location>
</feature>
<keyword evidence="5" id="KW-0804">Transcription</keyword>
<dbReference type="Proteomes" id="UP001501243">
    <property type="component" value="Unassembled WGS sequence"/>
</dbReference>
<dbReference type="InterPro" id="IPR025943">
    <property type="entry name" value="Sigma_54_int_dom_ATP-bd_2"/>
</dbReference>
<dbReference type="InterPro" id="IPR003593">
    <property type="entry name" value="AAA+_ATPase"/>
</dbReference>
<gene>
    <name evidence="7" type="primary">zraR</name>
    <name evidence="7" type="ORF">GCM10023172_26140</name>
</gene>
<dbReference type="PROSITE" id="PS00676">
    <property type="entry name" value="SIGMA54_INTERACT_2"/>
    <property type="match status" value="1"/>
</dbReference>